<evidence type="ECO:0000313" key="2">
    <source>
        <dbReference type="EMBL" id="MBR7781543.1"/>
    </source>
</evidence>
<feature type="domain" description="FCP1 homology" evidence="1">
    <location>
        <begin position="1"/>
        <end position="163"/>
    </location>
</feature>
<sequence length="172" mass="19713">MRRHLIVLDLDETLLHATSVKFSHEPDFIVGAYYIYLRSGLSEFLAYADRHFDLGVWSSSSQSYVDAVTSQIFGNRIALQFAWSAEKCIQKPDVKTHGYIYIKDLRRLQKLGYSVDQVWIVDDSPEKVQRQPGRHIRIAPFTGASDNELSRMISVLEKILNAHDDPKCLSNL</sequence>
<reference evidence="2" key="1">
    <citation type="submission" date="2021-04" db="EMBL/GenBank/DDBJ databases">
        <title>novel species isolated from subtropical streams in China.</title>
        <authorList>
            <person name="Lu H."/>
        </authorList>
    </citation>
    <scope>NUCLEOTIDE SEQUENCE</scope>
    <source>
        <strain evidence="2">LFS511W</strain>
    </source>
</reference>
<dbReference type="GO" id="GO:0016787">
    <property type="term" value="F:hydrolase activity"/>
    <property type="evidence" value="ECO:0007669"/>
    <property type="project" value="UniProtKB-KW"/>
</dbReference>
<dbReference type="EMBL" id="JAGSPN010000002">
    <property type="protein sequence ID" value="MBR7781543.1"/>
    <property type="molecule type" value="Genomic_DNA"/>
</dbReference>
<keyword evidence="2" id="KW-0378">Hydrolase</keyword>
<comment type="caution">
    <text evidence="2">The sequence shown here is derived from an EMBL/GenBank/DDBJ whole genome shotgun (WGS) entry which is preliminary data.</text>
</comment>
<protein>
    <submittedName>
        <fullName evidence="2">HAD family hydrolase</fullName>
    </submittedName>
</protein>
<dbReference type="InterPro" id="IPR036412">
    <property type="entry name" value="HAD-like_sf"/>
</dbReference>
<dbReference type="AlphaFoldDB" id="A0A941DIT8"/>
<dbReference type="InterPro" id="IPR050365">
    <property type="entry name" value="TIM50"/>
</dbReference>
<dbReference type="RefSeq" id="WP_212686878.1">
    <property type="nucleotide sequence ID" value="NZ_JAGSPN010000002.1"/>
</dbReference>
<evidence type="ECO:0000313" key="3">
    <source>
        <dbReference type="Proteomes" id="UP000680067"/>
    </source>
</evidence>
<dbReference type="InterPro" id="IPR023214">
    <property type="entry name" value="HAD_sf"/>
</dbReference>
<keyword evidence="3" id="KW-1185">Reference proteome</keyword>
<dbReference type="Gene3D" id="3.40.50.1000">
    <property type="entry name" value="HAD superfamily/HAD-like"/>
    <property type="match status" value="1"/>
</dbReference>
<dbReference type="Pfam" id="PF03031">
    <property type="entry name" value="NIF"/>
    <property type="match status" value="1"/>
</dbReference>
<dbReference type="Proteomes" id="UP000680067">
    <property type="component" value="Unassembled WGS sequence"/>
</dbReference>
<proteinExistence type="predicted"/>
<evidence type="ECO:0000259" key="1">
    <source>
        <dbReference type="PROSITE" id="PS50969"/>
    </source>
</evidence>
<dbReference type="PROSITE" id="PS50969">
    <property type="entry name" value="FCP1"/>
    <property type="match status" value="1"/>
</dbReference>
<dbReference type="PANTHER" id="PTHR12210">
    <property type="entry name" value="DULLARD PROTEIN PHOSPHATASE"/>
    <property type="match status" value="1"/>
</dbReference>
<dbReference type="InterPro" id="IPR004274">
    <property type="entry name" value="FCP1_dom"/>
</dbReference>
<dbReference type="SMART" id="SM00577">
    <property type="entry name" value="CPDc"/>
    <property type="match status" value="1"/>
</dbReference>
<gene>
    <name evidence="2" type="ORF">KDM89_05295</name>
</gene>
<accession>A0A941DIT8</accession>
<organism evidence="2 3">
    <name type="scientific">Undibacterium luofuense</name>
    <dbReference type="NCBI Taxonomy" id="2828733"/>
    <lineage>
        <taxon>Bacteria</taxon>
        <taxon>Pseudomonadati</taxon>
        <taxon>Pseudomonadota</taxon>
        <taxon>Betaproteobacteria</taxon>
        <taxon>Burkholderiales</taxon>
        <taxon>Oxalobacteraceae</taxon>
        <taxon>Undibacterium</taxon>
    </lineage>
</organism>
<dbReference type="SUPFAM" id="SSF56784">
    <property type="entry name" value="HAD-like"/>
    <property type="match status" value="1"/>
</dbReference>
<name>A0A941DIT8_9BURK</name>